<sequence length="101" mass="10647">MHRLAQLHHAAWLRWRKAGPESSNITKILFMIFSFVIAFAFIITMVVLIFKGINTAQSTGSNAMNSITSSSGSSSLGGYSGSYTGTGNITLPNLSSSGSGS</sequence>
<dbReference type="HOGENOM" id="CLU_181256_0_0_9"/>
<organism evidence="2 3">
    <name type="scientific">Alicyclobacillus acidocaldarius subsp. acidocaldarius (strain ATCC 27009 / DSM 446 / BCRC 14685 / JCM 5260 / KCTC 1825 / NBRC 15652 / NCIMB 11725 / NRRL B-14509 / 104-IA)</name>
    <name type="common">Bacillus acidocaldarius</name>
    <dbReference type="NCBI Taxonomy" id="521098"/>
    <lineage>
        <taxon>Bacteria</taxon>
        <taxon>Bacillati</taxon>
        <taxon>Bacillota</taxon>
        <taxon>Bacilli</taxon>
        <taxon>Bacillales</taxon>
        <taxon>Alicyclobacillaceae</taxon>
        <taxon>Alicyclobacillus</taxon>
    </lineage>
</organism>
<evidence type="ECO:0000256" key="1">
    <source>
        <dbReference type="SAM" id="Phobius"/>
    </source>
</evidence>
<accession>C8WVT8</accession>
<dbReference type="STRING" id="521098.Aaci_1179"/>
<keyword evidence="1" id="KW-1133">Transmembrane helix</keyword>
<name>C8WVT8_ALIAD</name>
<keyword evidence="1" id="KW-0472">Membrane</keyword>
<feature type="transmembrane region" description="Helical" evidence="1">
    <location>
        <begin position="28"/>
        <end position="50"/>
    </location>
</feature>
<dbReference type="AlphaFoldDB" id="C8WVT8"/>
<dbReference type="EMBL" id="CP001727">
    <property type="protein sequence ID" value="ACV58210.1"/>
    <property type="molecule type" value="Genomic_DNA"/>
</dbReference>
<dbReference type="RefSeq" id="WP_012810552.1">
    <property type="nucleotide sequence ID" value="NC_013205.1"/>
</dbReference>
<evidence type="ECO:0000313" key="3">
    <source>
        <dbReference type="Proteomes" id="UP000001917"/>
    </source>
</evidence>
<proteinExistence type="predicted"/>
<keyword evidence="1" id="KW-0812">Transmembrane</keyword>
<dbReference type="KEGG" id="aac:Aaci_1179"/>
<keyword evidence="3" id="KW-1185">Reference proteome</keyword>
<dbReference type="Proteomes" id="UP000001917">
    <property type="component" value="Chromosome"/>
</dbReference>
<evidence type="ECO:0000313" key="2">
    <source>
        <dbReference type="EMBL" id="ACV58210.1"/>
    </source>
</evidence>
<reference evidence="3" key="1">
    <citation type="submission" date="2009-09" db="EMBL/GenBank/DDBJ databases">
        <title>The complete chromosome of Alicyclobacillus acidocaldarius subsp. acidocaldarius DSM 446.</title>
        <authorList>
            <consortium name="US DOE Joint Genome Institute (JGI-PGF)"/>
            <person name="Lucas S."/>
            <person name="Copeland A."/>
            <person name="Lapidus A."/>
            <person name="Glavina del Rio T."/>
            <person name="Dalin E."/>
            <person name="Tice H."/>
            <person name="Bruce D."/>
            <person name="Goodwin L."/>
            <person name="Pitluck S."/>
            <person name="Kyrpides N."/>
            <person name="Mavromatis K."/>
            <person name="Ivanova N."/>
            <person name="Ovchinnikova G."/>
            <person name="Chertkov O."/>
            <person name="Sims D."/>
            <person name="Brettin T."/>
            <person name="Detter J.C."/>
            <person name="Han C."/>
            <person name="Larimer F."/>
            <person name="Land M."/>
            <person name="Hauser L."/>
            <person name="Markowitz V."/>
            <person name="Cheng J.-F."/>
            <person name="Hugenholtz P."/>
            <person name="Woyke T."/>
            <person name="Wu D."/>
            <person name="Pukall R."/>
            <person name="Klenk H.-P."/>
            <person name="Eisen J.A."/>
        </authorList>
    </citation>
    <scope>NUCLEOTIDE SEQUENCE [LARGE SCALE GENOMIC DNA]</scope>
    <source>
        <strain evidence="3">ATCC 27009 / DSM 446 / BCRC 14685 / JCM 5260 / KCTC 1825 / NBRC 15652 / NCIMB 11725 / NRRL B-14509 / 104-IA</strain>
    </source>
</reference>
<reference evidence="2 3" key="2">
    <citation type="journal article" date="2010" name="Stand. Genomic Sci.">
        <title>Complete genome sequence of Alicyclobacillus acidocaldarius type strain (104-IA).</title>
        <authorList>
            <person name="Mavromatis K."/>
            <person name="Sikorski J."/>
            <person name="Lapidus A."/>
            <person name="Glavina Del Rio T."/>
            <person name="Copeland A."/>
            <person name="Tice H."/>
            <person name="Cheng J.F."/>
            <person name="Lucas S."/>
            <person name="Chen F."/>
            <person name="Nolan M."/>
            <person name="Bruce D."/>
            <person name="Goodwin L."/>
            <person name="Pitluck S."/>
            <person name="Ivanova N."/>
            <person name="Ovchinnikova G."/>
            <person name="Pati A."/>
            <person name="Chen A."/>
            <person name="Palaniappan K."/>
            <person name="Land M."/>
            <person name="Hauser L."/>
            <person name="Chang Y.J."/>
            <person name="Jeffries C.D."/>
            <person name="Chain P."/>
            <person name="Meincke L."/>
            <person name="Sims D."/>
            <person name="Chertkov O."/>
            <person name="Han C."/>
            <person name="Brettin T."/>
            <person name="Detter J.C."/>
            <person name="Wahrenburg C."/>
            <person name="Rohde M."/>
            <person name="Pukall R."/>
            <person name="Goker M."/>
            <person name="Bristow J."/>
            <person name="Eisen J.A."/>
            <person name="Markowitz V."/>
            <person name="Hugenholtz P."/>
            <person name="Klenk H.P."/>
            <person name="Kyrpides N.C."/>
        </authorList>
    </citation>
    <scope>NUCLEOTIDE SEQUENCE [LARGE SCALE GENOMIC DNA]</scope>
    <source>
        <strain evidence="3">ATCC 27009 / DSM 446 / BCRC 14685 / JCM 5260 / KCTC 1825 / NBRC 15652 / NCIMB 11725 / NRRL B-14509 / 104-IA</strain>
    </source>
</reference>
<gene>
    <name evidence="2" type="ordered locus">Aaci_1179</name>
</gene>
<protein>
    <submittedName>
        <fullName evidence="2">Uncharacterized protein</fullName>
    </submittedName>
</protein>